<gene>
    <name evidence="2" type="ORF">L9F63_009583</name>
</gene>
<dbReference type="AlphaFoldDB" id="A0AAD8AKZ3"/>
<comment type="caution">
    <text evidence="2">The sequence shown here is derived from an EMBL/GenBank/DDBJ whole genome shotgun (WGS) entry which is preliminary data.</text>
</comment>
<feature type="non-terminal residue" evidence="2">
    <location>
        <position position="1"/>
    </location>
</feature>
<keyword evidence="1" id="KW-0812">Transmembrane</keyword>
<proteinExistence type="predicted"/>
<accession>A0AAD8AKZ3</accession>
<feature type="transmembrane region" description="Helical" evidence="1">
    <location>
        <begin position="12"/>
        <end position="31"/>
    </location>
</feature>
<evidence type="ECO:0000256" key="1">
    <source>
        <dbReference type="SAM" id="Phobius"/>
    </source>
</evidence>
<dbReference type="EMBL" id="JASPKZ010000448">
    <property type="protein sequence ID" value="KAJ9600107.1"/>
    <property type="molecule type" value="Genomic_DNA"/>
</dbReference>
<organism evidence="2 3">
    <name type="scientific">Diploptera punctata</name>
    <name type="common">Pacific beetle cockroach</name>
    <dbReference type="NCBI Taxonomy" id="6984"/>
    <lineage>
        <taxon>Eukaryota</taxon>
        <taxon>Metazoa</taxon>
        <taxon>Ecdysozoa</taxon>
        <taxon>Arthropoda</taxon>
        <taxon>Hexapoda</taxon>
        <taxon>Insecta</taxon>
        <taxon>Pterygota</taxon>
        <taxon>Neoptera</taxon>
        <taxon>Polyneoptera</taxon>
        <taxon>Dictyoptera</taxon>
        <taxon>Blattodea</taxon>
        <taxon>Blaberoidea</taxon>
        <taxon>Blaberidae</taxon>
        <taxon>Diplopterinae</taxon>
        <taxon>Diploptera</taxon>
    </lineage>
</organism>
<protein>
    <submittedName>
        <fullName evidence="2">Uncharacterized protein</fullName>
    </submittedName>
</protein>
<sequence length="90" mass="10547">YIFLADIYIFRVYFFVVVVYLGYDIFILNICRGFNESEIVFFLCGNISSNGKNRTGIMTIIIYFVYRYNRLPCDINGQGMRQIIPIYAGN</sequence>
<keyword evidence="3" id="KW-1185">Reference proteome</keyword>
<feature type="non-terminal residue" evidence="2">
    <location>
        <position position="90"/>
    </location>
</feature>
<keyword evidence="1" id="KW-1133">Transmembrane helix</keyword>
<reference evidence="2" key="1">
    <citation type="journal article" date="2023" name="IScience">
        <title>Live-bearing cockroach genome reveals convergent evolutionary mechanisms linked to viviparity in insects and beyond.</title>
        <authorList>
            <person name="Fouks B."/>
            <person name="Harrison M.C."/>
            <person name="Mikhailova A.A."/>
            <person name="Marchal E."/>
            <person name="English S."/>
            <person name="Carruthers M."/>
            <person name="Jennings E.C."/>
            <person name="Chiamaka E.L."/>
            <person name="Frigard R.A."/>
            <person name="Pippel M."/>
            <person name="Attardo G.M."/>
            <person name="Benoit J.B."/>
            <person name="Bornberg-Bauer E."/>
            <person name="Tobe S.S."/>
        </authorList>
    </citation>
    <scope>NUCLEOTIDE SEQUENCE</scope>
    <source>
        <strain evidence="2">Stay&amp;Tobe</strain>
    </source>
</reference>
<evidence type="ECO:0000313" key="2">
    <source>
        <dbReference type="EMBL" id="KAJ9600107.1"/>
    </source>
</evidence>
<keyword evidence="1" id="KW-0472">Membrane</keyword>
<name>A0AAD8AKZ3_DIPPU</name>
<reference evidence="2" key="2">
    <citation type="submission" date="2023-05" db="EMBL/GenBank/DDBJ databases">
        <authorList>
            <person name="Fouks B."/>
        </authorList>
    </citation>
    <scope>NUCLEOTIDE SEQUENCE</scope>
    <source>
        <strain evidence="2">Stay&amp;Tobe</strain>
        <tissue evidence="2">Testes</tissue>
    </source>
</reference>
<dbReference type="Proteomes" id="UP001233999">
    <property type="component" value="Unassembled WGS sequence"/>
</dbReference>
<evidence type="ECO:0000313" key="3">
    <source>
        <dbReference type="Proteomes" id="UP001233999"/>
    </source>
</evidence>